<dbReference type="Proteomes" id="UP000008825">
    <property type="component" value="Chromosome"/>
</dbReference>
<dbReference type="HOGENOM" id="CLU_1376423_0_0_7"/>
<evidence type="ECO:0000313" key="1">
    <source>
        <dbReference type="EMBL" id="ACH40490.1"/>
    </source>
</evidence>
<dbReference type="KEGG" id="gbm:Gbem_3497"/>
<name>B5EC34_CITBB</name>
<evidence type="ECO:0000313" key="2">
    <source>
        <dbReference type="Proteomes" id="UP000008825"/>
    </source>
</evidence>
<protein>
    <submittedName>
        <fullName evidence="1">Uncharacterized protein</fullName>
    </submittedName>
</protein>
<reference evidence="1 2" key="2">
    <citation type="journal article" date="2010" name="BMC Genomics">
        <title>The genome of Geobacter bemidjiensis, exemplar for the subsurface clade of Geobacter species that predominate in Fe(III)-reducing subsurface environments.</title>
        <authorList>
            <person name="Aklujkar M."/>
            <person name="Young N.D."/>
            <person name="Holmes D."/>
            <person name="Chavan M."/>
            <person name="Risso C."/>
            <person name="Kiss H.E."/>
            <person name="Han C.S."/>
            <person name="Land M.L."/>
            <person name="Lovley D.R."/>
        </authorList>
    </citation>
    <scope>NUCLEOTIDE SEQUENCE [LARGE SCALE GENOMIC DNA]</scope>
    <source>
        <strain evidence="2">ATCC BAA-1014 / DSM 16622 / JCM 12645 / Bem</strain>
    </source>
</reference>
<proteinExistence type="predicted"/>
<dbReference type="AlphaFoldDB" id="B5EC34"/>
<dbReference type="RefSeq" id="WP_012531926.1">
    <property type="nucleotide sequence ID" value="NC_011146.1"/>
</dbReference>
<dbReference type="STRING" id="404380.Gbem_3497"/>
<sequence length="198" mass="21708">MEKTYGRIRLAPLLGGNDRYREPILDEDALNCLTDAEVADENFISSLKENSGYLFTNYGRSKIMKWRVGLKSPDDDVFLKSQACLKAVGAALAYGGSRRVGNKAKIAGQWLTIKNALDGMGFNQLTEDERNVTLCEVFGIAGGTGALEGRDGEVMPDTHSEIADCIVAVVQGIAISTVKKYRDNRTEILKKAAKDRRT</sequence>
<dbReference type="EMBL" id="CP001124">
    <property type="protein sequence ID" value="ACH40490.1"/>
    <property type="molecule type" value="Genomic_DNA"/>
</dbReference>
<accession>B5EC34</accession>
<gene>
    <name evidence="1" type="ordered locus">Gbem_3497</name>
</gene>
<organism evidence="1 2">
    <name type="scientific">Citrifermentans bemidjiense (strain ATCC BAA-1014 / DSM 16622 / JCM 12645 / Bem)</name>
    <name type="common">Geobacter bemidjiensis</name>
    <dbReference type="NCBI Taxonomy" id="404380"/>
    <lineage>
        <taxon>Bacteria</taxon>
        <taxon>Pseudomonadati</taxon>
        <taxon>Thermodesulfobacteriota</taxon>
        <taxon>Desulfuromonadia</taxon>
        <taxon>Geobacterales</taxon>
        <taxon>Geobacteraceae</taxon>
        <taxon>Citrifermentans</taxon>
    </lineage>
</organism>
<reference evidence="1 2" key="1">
    <citation type="submission" date="2008-07" db="EMBL/GenBank/DDBJ databases">
        <title>Complete sequence of Geobacter bemidjiensis BEM.</title>
        <authorList>
            <consortium name="US DOE Joint Genome Institute"/>
            <person name="Lucas S."/>
            <person name="Copeland A."/>
            <person name="Lapidus A."/>
            <person name="Glavina del Rio T."/>
            <person name="Dalin E."/>
            <person name="Tice H."/>
            <person name="Bruce D."/>
            <person name="Goodwin L."/>
            <person name="Pitluck S."/>
            <person name="Kiss H."/>
            <person name="Brettin T."/>
            <person name="Detter J.C."/>
            <person name="Han C."/>
            <person name="Kuske C.R."/>
            <person name="Schmutz J."/>
            <person name="Larimer F."/>
            <person name="Land M."/>
            <person name="Hauser L."/>
            <person name="Kyrpides N."/>
            <person name="Lykidis A."/>
            <person name="Lovley D."/>
            <person name="Richardson P."/>
        </authorList>
    </citation>
    <scope>NUCLEOTIDE SEQUENCE [LARGE SCALE GENOMIC DNA]</scope>
    <source>
        <strain evidence="2">ATCC BAA-1014 / DSM 16622 / JCM 12645 / Bem</strain>
    </source>
</reference>
<keyword evidence="2" id="KW-1185">Reference proteome</keyword>